<comment type="caution">
    <text evidence="2">The sequence shown here is derived from an EMBL/GenBank/DDBJ whole genome shotgun (WGS) entry which is preliminary data.</text>
</comment>
<keyword evidence="1" id="KW-0812">Transmembrane</keyword>
<dbReference type="Proteomes" id="UP000192247">
    <property type="component" value="Unassembled WGS sequence"/>
</dbReference>
<proteinExistence type="predicted"/>
<protein>
    <submittedName>
        <fullName evidence="2">Canalicular multispecific organic anion transporter 1-like</fullName>
    </submittedName>
</protein>
<evidence type="ECO:0000313" key="3">
    <source>
        <dbReference type="Proteomes" id="UP000192247"/>
    </source>
</evidence>
<sequence>MLATFRANVAERITRESFIMAAITYLLIVVSLLLNSFTDSRPADDRNPAANPSRVLTASPPLVLLFDWATPLIAKGYRNAITSTTRCPHSHRRTTTGYGFLAGRTNWRVPTTGCKMPATMNADAPSLPNVSVGLLVNDHNELPDHVFPVYRAPCPGSHTYPGHKIRHEQS</sequence>
<feature type="transmembrane region" description="Helical" evidence="1">
    <location>
        <begin position="18"/>
        <end position="37"/>
    </location>
</feature>
<keyword evidence="1" id="KW-1133">Transmembrane helix</keyword>
<dbReference type="EMBL" id="MNPL01020638">
    <property type="protein sequence ID" value="OQR69521.1"/>
    <property type="molecule type" value="Genomic_DNA"/>
</dbReference>
<evidence type="ECO:0000256" key="1">
    <source>
        <dbReference type="SAM" id="Phobius"/>
    </source>
</evidence>
<dbReference type="InParanoid" id="A0A1V9X806"/>
<keyword evidence="3" id="KW-1185">Reference proteome</keyword>
<accession>A0A1V9X806</accession>
<evidence type="ECO:0000313" key="2">
    <source>
        <dbReference type="EMBL" id="OQR69521.1"/>
    </source>
</evidence>
<keyword evidence="1" id="KW-0472">Membrane</keyword>
<dbReference type="AlphaFoldDB" id="A0A1V9X806"/>
<reference evidence="2 3" key="1">
    <citation type="journal article" date="2017" name="Gigascience">
        <title>Draft genome of the honey bee ectoparasitic mite, Tropilaelaps mercedesae, is shaped by the parasitic life history.</title>
        <authorList>
            <person name="Dong X."/>
            <person name="Armstrong S.D."/>
            <person name="Xia D."/>
            <person name="Makepeace B.L."/>
            <person name="Darby A.C."/>
            <person name="Kadowaki T."/>
        </authorList>
    </citation>
    <scope>NUCLEOTIDE SEQUENCE [LARGE SCALE GENOMIC DNA]</scope>
    <source>
        <strain evidence="2">Wuxi-XJTLU</strain>
    </source>
</reference>
<gene>
    <name evidence="2" type="ORF">BIW11_01836</name>
</gene>
<name>A0A1V9X806_9ACAR</name>
<organism evidence="2 3">
    <name type="scientific">Tropilaelaps mercedesae</name>
    <dbReference type="NCBI Taxonomy" id="418985"/>
    <lineage>
        <taxon>Eukaryota</taxon>
        <taxon>Metazoa</taxon>
        <taxon>Ecdysozoa</taxon>
        <taxon>Arthropoda</taxon>
        <taxon>Chelicerata</taxon>
        <taxon>Arachnida</taxon>
        <taxon>Acari</taxon>
        <taxon>Parasitiformes</taxon>
        <taxon>Mesostigmata</taxon>
        <taxon>Gamasina</taxon>
        <taxon>Dermanyssoidea</taxon>
        <taxon>Laelapidae</taxon>
        <taxon>Tropilaelaps</taxon>
    </lineage>
</organism>